<evidence type="ECO:0000313" key="3">
    <source>
        <dbReference type="Proteomes" id="UP000245577"/>
    </source>
</evidence>
<gene>
    <name evidence="2" type="ORF">MBBWO_03190</name>
</gene>
<proteinExistence type="predicted"/>
<keyword evidence="1" id="KW-1133">Transmembrane helix</keyword>
<reference evidence="2 3" key="1">
    <citation type="submission" date="2017-03" db="EMBL/GenBank/DDBJ databases">
        <title>Genome sequence of Methanobrevibacter wosei.</title>
        <authorList>
            <person name="Poehlein A."/>
            <person name="Seedorf H."/>
            <person name="Daniel R."/>
        </authorList>
    </citation>
    <scope>NUCLEOTIDE SEQUENCE [LARGE SCALE GENOMIC DNA]</scope>
    <source>
        <strain evidence="2 3">DSM 11979</strain>
    </source>
</reference>
<feature type="transmembrane region" description="Helical" evidence="1">
    <location>
        <begin position="201"/>
        <end position="221"/>
    </location>
</feature>
<accession>A0A2U1S8J4</accession>
<feature type="transmembrane region" description="Helical" evidence="1">
    <location>
        <begin position="95"/>
        <end position="124"/>
    </location>
</feature>
<sequence length="255" mass="27258">MSISSIFNNAFRFPFGNMEKWLVLGILLILGGLSSVLISFGIDLGAASIITSIIALVAGLIVSGYSLAIVRDTIHGQDQLPNFDIVENIVDGIKVLILSIVYSIIPVIVFFALLIVTGAAEAFIEIINLTMGGATTVPSDLALGFVGSLGITLIISLILFIIFSLFSTIAMCRLANTGSFSQGFAFSEIIGDFKRIGVGSFIAWWIVLAIISVILILISVFISAVPYIGYIISILIIYSFITIFASRATGLIYSN</sequence>
<dbReference type="OrthoDB" id="82620at2157"/>
<organism evidence="2 3">
    <name type="scientific">Methanobrevibacter woesei</name>
    <dbReference type="NCBI Taxonomy" id="190976"/>
    <lineage>
        <taxon>Archaea</taxon>
        <taxon>Methanobacteriati</taxon>
        <taxon>Methanobacteriota</taxon>
        <taxon>Methanomada group</taxon>
        <taxon>Methanobacteria</taxon>
        <taxon>Methanobacteriales</taxon>
        <taxon>Methanobacteriaceae</taxon>
        <taxon>Methanobrevibacter</taxon>
    </lineage>
</organism>
<evidence type="ECO:0000313" key="2">
    <source>
        <dbReference type="EMBL" id="PWB86608.1"/>
    </source>
</evidence>
<dbReference type="Pfam" id="PF13197">
    <property type="entry name" value="DUF4013"/>
    <property type="match status" value="1"/>
</dbReference>
<dbReference type="Proteomes" id="UP000245577">
    <property type="component" value="Unassembled WGS sequence"/>
</dbReference>
<dbReference type="InterPro" id="IPR025098">
    <property type="entry name" value="DUF4013"/>
</dbReference>
<evidence type="ECO:0008006" key="4">
    <source>
        <dbReference type="Google" id="ProtNLM"/>
    </source>
</evidence>
<feature type="transmembrane region" description="Helical" evidence="1">
    <location>
        <begin position="144"/>
        <end position="166"/>
    </location>
</feature>
<comment type="caution">
    <text evidence="2">The sequence shown here is derived from an EMBL/GenBank/DDBJ whole genome shotgun (WGS) entry which is preliminary data.</text>
</comment>
<name>A0A2U1S8J4_9EURY</name>
<dbReference type="RefSeq" id="WP_116669146.1">
    <property type="nucleotide sequence ID" value="NZ_MZGU01000003.1"/>
</dbReference>
<evidence type="ECO:0000256" key="1">
    <source>
        <dbReference type="SAM" id="Phobius"/>
    </source>
</evidence>
<protein>
    <recommendedName>
        <fullName evidence="4">DUF4013 domain-containing protein</fullName>
    </recommendedName>
</protein>
<keyword evidence="1" id="KW-0812">Transmembrane</keyword>
<feature type="transmembrane region" description="Helical" evidence="1">
    <location>
        <begin position="48"/>
        <end position="70"/>
    </location>
</feature>
<feature type="transmembrane region" description="Helical" evidence="1">
    <location>
        <begin position="21"/>
        <end position="42"/>
    </location>
</feature>
<feature type="transmembrane region" description="Helical" evidence="1">
    <location>
        <begin position="227"/>
        <end position="245"/>
    </location>
</feature>
<dbReference type="AlphaFoldDB" id="A0A2U1S8J4"/>
<dbReference type="EMBL" id="MZGU01000003">
    <property type="protein sequence ID" value="PWB86608.1"/>
    <property type="molecule type" value="Genomic_DNA"/>
</dbReference>
<keyword evidence="1" id="KW-0472">Membrane</keyword>
<keyword evidence="3" id="KW-1185">Reference proteome</keyword>